<name>A0A6C0EUI6_9ZZZZ</name>
<dbReference type="AlphaFoldDB" id="A0A6C0EUI6"/>
<evidence type="ECO:0000313" key="2">
    <source>
        <dbReference type="EMBL" id="QHT32727.1"/>
    </source>
</evidence>
<accession>A0A6C0EUI6</accession>
<evidence type="ECO:0000259" key="1">
    <source>
        <dbReference type="Pfam" id="PF19141"/>
    </source>
</evidence>
<feature type="domain" description="DUF5824" evidence="1">
    <location>
        <begin position="48"/>
        <end position="166"/>
    </location>
</feature>
<proteinExistence type="predicted"/>
<protein>
    <recommendedName>
        <fullName evidence="1">DUF5824 domain-containing protein</fullName>
    </recommendedName>
</protein>
<reference evidence="2" key="1">
    <citation type="journal article" date="2020" name="Nature">
        <title>Giant virus diversity and host interactions through global metagenomics.</title>
        <authorList>
            <person name="Schulz F."/>
            <person name="Roux S."/>
            <person name="Paez-Espino D."/>
            <person name="Jungbluth S."/>
            <person name="Walsh D.A."/>
            <person name="Denef V.J."/>
            <person name="McMahon K.D."/>
            <person name="Konstantinidis K.T."/>
            <person name="Eloe-Fadrosh E.A."/>
            <person name="Kyrpides N.C."/>
            <person name="Woyke T."/>
        </authorList>
    </citation>
    <scope>NUCLEOTIDE SEQUENCE</scope>
    <source>
        <strain evidence="2">GVMAG-M-3300009161-30</strain>
    </source>
</reference>
<dbReference type="EMBL" id="MN738947">
    <property type="protein sequence ID" value="QHT32727.1"/>
    <property type="molecule type" value="Genomic_DNA"/>
</dbReference>
<organism evidence="2">
    <name type="scientific">viral metagenome</name>
    <dbReference type="NCBI Taxonomy" id="1070528"/>
    <lineage>
        <taxon>unclassified sequences</taxon>
        <taxon>metagenomes</taxon>
        <taxon>organismal metagenomes</taxon>
    </lineage>
</organism>
<dbReference type="Pfam" id="PF19141">
    <property type="entry name" value="DUF5824"/>
    <property type="match status" value="1"/>
</dbReference>
<sequence>MLRHNKIQNIKIQNKNIKNIKCKMQNNTKIKTFLFGYYMGKNTRIPIRYLPKNLTKKDKQKQIRMLMKSRKLYKNNKYYTRKMVPSYHNKLSKHVINARKIYKVDKIVPSKQLSLATGCSIASLEKIVKKGEGAYYSSGSRPNQTPQSWGFARLASSITAGKAAAVDYDILDKGCNHKKKAFNLARKAKKMYNHGTSKTRKVSI</sequence>
<dbReference type="InterPro" id="IPR043862">
    <property type="entry name" value="DUF5824"/>
</dbReference>